<dbReference type="InterPro" id="IPR011006">
    <property type="entry name" value="CheY-like_superfamily"/>
</dbReference>
<name>A0A7W6F769_9HYPH</name>
<evidence type="ECO:0000256" key="1">
    <source>
        <dbReference type="PROSITE-ProRule" id="PRU00169"/>
    </source>
</evidence>
<dbReference type="InterPro" id="IPR008327">
    <property type="entry name" value="Sig_transdc_resp-reg_antiterm"/>
</dbReference>
<keyword evidence="7" id="KW-1185">Reference proteome</keyword>
<dbReference type="PROSITE" id="PS50921">
    <property type="entry name" value="ANTAR"/>
    <property type="match status" value="1"/>
</dbReference>
<dbReference type="Gene3D" id="1.10.10.10">
    <property type="entry name" value="Winged helix-like DNA-binding domain superfamily/Winged helix DNA-binding domain"/>
    <property type="match status" value="1"/>
</dbReference>
<evidence type="ECO:0000259" key="3">
    <source>
        <dbReference type="PROSITE" id="PS50921"/>
    </source>
</evidence>
<protein>
    <submittedName>
        <fullName evidence="5">Response regulator NasT</fullName>
    </submittedName>
    <submittedName>
        <fullName evidence="4">Two-component system response regulator</fullName>
    </submittedName>
</protein>
<dbReference type="Proteomes" id="UP001156881">
    <property type="component" value="Unassembled WGS sequence"/>
</dbReference>
<dbReference type="AlphaFoldDB" id="A0A7W6F769"/>
<evidence type="ECO:0000313" key="4">
    <source>
        <dbReference type="EMBL" id="GLS46712.1"/>
    </source>
</evidence>
<feature type="domain" description="ANTAR" evidence="3">
    <location>
        <begin position="170"/>
        <end position="231"/>
    </location>
</feature>
<dbReference type="PROSITE" id="PS50110">
    <property type="entry name" value="RESPONSE_REGULATORY"/>
    <property type="match status" value="1"/>
</dbReference>
<reference evidence="7" key="2">
    <citation type="journal article" date="2019" name="Int. J. Syst. Evol. Microbiol.">
        <title>The Global Catalogue of Microorganisms (GCM) 10K type strain sequencing project: providing services to taxonomists for standard genome sequencing and annotation.</title>
        <authorList>
            <consortium name="The Broad Institute Genomics Platform"/>
            <consortium name="The Broad Institute Genome Sequencing Center for Infectious Disease"/>
            <person name="Wu L."/>
            <person name="Ma J."/>
        </authorList>
    </citation>
    <scope>NUCLEOTIDE SEQUENCE [LARGE SCALE GENOMIC DNA]</scope>
    <source>
        <strain evidence="7">NBRC 107710</strain>
    </source>
</reference>
<comment type="caution">
    <text evidence="1">Lacks conserved residue(s) required for the propagation of feature annotation.</text>
</comment>
<accession>A0A7W6F769</accession>
<dbReference type="Gene3D" id="3.40.50.2300">
    <property type="match status" value="1"/>
</dbReference>
<evidence type="ECO:0000313" key="7">
    <source>
        <dbReference type="Proteomes" id="UP001156881"/>
    </source>
</evidence>
<dbReference type="EMBL" id="JACIDN010000004">
    <property type="protein sequence ID" value="MBB3903078.1"/>
    <property type="molecule type" value="Genomic_DNA"/>
</dbReference>
<dbReference type="InterPro" id="IPR036388">
    <property type="entry name" value="WH-like_DNA-bd_sf"/>
</dbReference>
<dbReference type="InterPro" id="IPR005561">
    <property type="entry name" value="ANTAR"/>
</dbReference>
<reference evidence="4" key="4">
    <citation type="submission" date="2023-01" db="EMBL/GenBank/DDBJ databases">
        <title>Draft genome sequence of Methylobacterium brachythecii strain NBRC 107710.</title>
        <authorList>
            <person name="Sun Q."/>
            <person name="Mori K."/>
        </authorList>
    </citation>
    <scope>NUCLEOTIDE SEQUENCE</scope>
    <source>
        <strain evidence="4">NBRC 107710</strain>
    </source>
</reference>
<gene>
    <name evidence="4" type="ORF">GCM10007884_47060</name>
    <name evidence="5" type="ORF">GGR33_002580</name>
</gene>
<evidence type="ECO:0000313" key="6">
    <source>
        <dbReference type="Proteomes" id="UP000517759"/>
    </source>
</evidence>
<sequence>MARGSSKSRLPLSDVAMAAGTRLAHPIAATLPQRHPATPHPASMTETSLTVAVIDPSRARAAILEEGLRAAGVGTVVVVADGPDLQARVAALKPDVVVVHLESPSRDILEQMSGIARHAERPVAMFVDRSDATMMQAAVDAGISAYVVDGLRTERIKSILDIAILRFNAFARLQRELLEAKSELADRKVIDRAKGILMSRKGLSEDEAYKLLRKQAMNEKRKIIDIARAIVTAADLLG</sequence>
<dbReference type="GO" id="GO:0003723">
    <property type="term" value="F:RNA binding"/>
    <property type="evidence" value="ECO:0007669"/>
    <property type="project" value="InterPro"/>
</dbReference>
<dbReference type="SMART" id="SM01012">
    <property type="entry name" value="ANTAR"/>
    <property type="match status" value="1"/>
</dbReference>
<dbReference type="Pfam" id="PF00072">
    <property type="entry name" value="Response_reg"/>
    <property type="match status" value="1"/>
</dbReference>
<dbReference type="EMBL" id="BSPG01000050">
    <property type="protein sequence ID" value="GLS46712.1"/>
    <property type="molecule type" value="Genomic_DNA"/>
</dbReference>
<feature type="domain" description="Response regulatory" evidence="2">
    <location>
        <begin position="50"/>
        <end position="164"/>
    </location>
</feature>
<evidence type="ECO:0000313" key="5">
    <source>
        <dbReference type="EMBL" id="MBB3903078.1"/>
    </source>
</evidence>
<dbReference type="InterPro" id="IPR001789">
    <property type="entry name" value="Sig_transdc_resp-reg_receiver"/>
</dbReference>
<comment type="caution">
    <text evidence="5">The sequence shown here is derived from an EMBL/GenBank/DDBJ whole genome shotgun (WGS) entry which is preliminary data.</text>
</comment>
<organism evidence="5 6">
    <name type="scientific">Methylobacterium brachythecii</name>
    <dbReference type="NCBI Taxonomy" id="1176177"/>
    <lineage>
        <taxon>Bacteria</taxon>
        <taxon>Pseudomonadati</taxon>
        <taxon>Pseudomonadota</taxon>
        <taxon>Alphaproteobacteria</taxon>
        <taxon>Hyphomicrobiales</taxon>
        <taxon>Methylobacteriaceae</taxon>
        <taxon>Methylobacterium</taxon>
    </lineage>
</organism>
<proteinExistence type="predicted"/>
<reference evidence="4" key="1">
    <citation type="journal article" date="2014" name="Int. J. Syst. Evol. Microbiol.">
        <title>Complete genome of a new Firmicutes species belonging to the dominant human colonic microbiota ('Ruminococcus bicirculans') reveals two chromosomes and a selective capacity to utilize plant glucans.</title>
        <authorList>
            <consortium name="NISC Comparative Sequencing Program"/>
            <person name="Wegmann U."/>
            <person name="Louis P."/>
            <person name="Goesmann A."/>
            <person name="Henrissat B."/>
            <person name="Duncan S.H."/>
            <person name="Flint H.J."/>
        </authorList>
    </citation>
    <scope>NUCLEOTIDE SEQUENCE</scope>
    <source>
        <strain evidence="4">NBRC 107710</strain>
    </source>
</reference>
<reference evidence="5 6" key="3">
    <citation type="submission" date="2020-08" db="EMBL/GenBank/DDBJ databases">
        <title>Genomic Encyclopedia of Type Strains, Phase IV (KMG-IV): sequencing the most valuable type-strain genomes for metagenomic binning, comparative biology and taxonomic classification.</title>
        <authorList>
            <person name="Goeker M."/>
        </authorList>
    </citation>
    <scope>NUCLEOTIDE SEQUENCE [LARGE SCALE GENOMIC DNA]</scope>
    <source>
        <strain evidence="5 6">DSM 24105</strain>
    </source>
</reference>
<dbReference type="GO" id="GO:0000160">
    <property type="term" value="P:phosphorelay signal transduction system"/>
    <property type="evidence" value="ECO:0007669"/>
    <property type="project" value="InterPro"/>
</dbReference>
<evidence type="ECO:0000259" key="2">
    <source>
        <dbReference type="PROSITE" id="PS50110"/>
    </source>
</evidence>
<dbReference type="PIRSF" id="PIRSF036382">
    <property type="entry name" value="RR_antiterm"/>
    <property type="match status" value="1"/>
</dbReference>
<dbReference type="SUPFAM" id="SSF52172">
    <property type="entry name" value="CheY-like"/>
    <property type="match status" value="1"/>
</dbReference>
<dbReference type="Proteomes" id="UP000517759">
    <property type="component" value="Unassembled WGS sequence"/>
</dbReference>
<dbReference type="Pfam" id="PF03861">
    <property type="entry name" value="ANTAR"/>
    <property type="match status" value="1"/>
</dbReference>